<name>A0A1Y2EFD6_9PEZI</name>
<proteinExistence type="predicted"/>
<keyword evidence="1" id="KW-0863">Zinc-finger</keyword>
<dbReference type="GeneID" id="63779588"/>
<protein>
    <recommendedName>
        <fullName evidence="3">C2H2-type domain-containing protein</fullName>
    </recommendedName>
</protein>
<dbReference type="PROSITE" id="PS50157">
    <property type="entry name" value="ZINC_FINGER_C2H2_2"/>
    <property type="match status" value="1"/>
</dbReference>
<evidence type="ECO:0000256" key="2">
    <source>
        <dbReference type="SAM" id="MobiDB-lite"/>
    </source>
</evidence>
<comment type="caution">
    <text evidence="4">The sequence shown here is derived from an EMBL/GenBank/DDBJ whole genome shotgun (WGS) entry which is preliminary data.</text>
</comment>
<feature type="region of interest" description="Disordered" evidence="2">
    <location>
        <begin position="1"/>
        <end position="26"/>
    </location>
</feature>
<feature type="domain" description="C2H2-type" evidence="3">
    <location>
        <begin position="87"/>
        <end position="115"/>
    </location>
</feature>
<reference evidence="4 5" key="1">
    <citation type="submission" date="2016-07" db="EMBL/GenBank/DDBJ databases">
        <title>Pervasive Adenine N6-methylation of Active Genes in Fungi.</title>
        <authorList>
            <consortium name="DOE Joint Genome Institute"/>
            <person name="Mondo S.J."/>
            <person name="Dannebaum R.O."/>
            <person name="Kuo R.C."/>
            <person name="Labutti K."/>
            <person name="Haridas S."/>
            <person name="Kuo A."/>
            <person name="Salamov A."/>
            <person name="Ahrendt S.R."/>
            <person name="Lipzen A."/>
            <person name="Sullivan W."/>
            <person name="Andreopoulos W.B."/>
            <person name="Clum A."/>
            <person name="Lindquist E."/>
            <person name="Daum C."/>
            <person name="Ramamoorthy G.K."/>
            <person name="Gryganskyi A."/>
            <person name="Culley D."/>
            <person name="Magnuson J.K."/>
            <person name="James T.Y."/>
            <person name="O'Malley M.A."/>
            <person name="Stajich J.E."/>
            <person name="Spatafora J.W."/>
            <person name="Visel A."/>
            <person name="Grigoriev I.V."/>
        </authorList>
    </citation>
    <scope>NUCLEOTIDE SEQUENCE [LARGE SCALE GENOMIC DNA]</scope>
    <source>
        <strain evidence="4 5">CBS 129021</strain>
    </source>
</reference>
<dbReference type="InterPro" id="IPR013087">
    <property type="entry name" value="Znf_C2H2_type"/>
</dbReference>
<dbReference type="EMBL" id="MCFJ01000002">
    <property type="protein sequence ID" value="ORY70298.1"/>
    <property type="molecule type" value="Genomic_DNA"/>
</dbReference>
<evidence type="ECO:0000313" key="5">
    <source>
        <dbReference type="Proteomes" id="UP000193689"/>
    </source>
</evidence>
<dbReference type="RefSeq" id="XP_040720248.1">
    <property type="nucleotide sequence ID" value="XM_040863376.1"/>
</dbReference>
<accession>A0A1Y2EFD6</accession>
<evidence type="ECO:0000259" key="3">
    <source>
        <dbReference type="PROSITE" id="PS50157"/>
    </source>
</evidence>
<dbReference type="Proteomes" id="UP000193689">
    <property type="component" value="Unassembled WGS sequence"/>
</dbReference>
<feature type="compositionally biased region" description="Basic and acidic residues" evidence="2">
    <location>
        <begin position="15"/>
        <end position="26"/>
    </location>
</feature>
<keyword evidence="5" id="KW-1185">Reference proteome</keyword>
<gene>
    <name evidence="4" type="ORF">BCR38DRAFT_481435</name>
</gene>
<dbReference type="GO" id="GO:0008270">
    <property type="term" value="F:zinc ion binding"/>
    <property type="evidence" value="ECO:0007669"/>
    <property type="project" value="UniProtKB-KW"/>
</dbReference>
<dbReference type="AlphaFoldDB" id="A0A1Y2EFD6"/>
<keyword evidence="1" id="KW-0479">Metal-binding</keyword>
<feature type="compositionally biased region" description="Low complexity" evidence="2">
    <location>
        <begin position="1"/>
        <end position="14"/>
    </location>
</feature>
<keyword evidence="1" id="KW-0862">Zinc</keyword>
<evidence type="ECO:0000313" key="4">
    <source>
        <dbReference type="EMBL" id="ORY70298.1"/>
    </source>
</evidence>
<dbReference type="PROSITE" id="PS00028">
    <property type="entry name" value="ZINC_FINGER_C2H2_1"/>
    <property type="match status" value="1"/>
</dbReference>
<sequence>MPAEASTEDSAAASRKAETKPVIDDGSGHLNKELMWVCDLPKQDSSGKCAGRPIANTKRDINNHKCKFHRDSEYIALQTPFGNITLYCCERDCNAAFKKPHDIVHHYRNHHDDVNTSQEEVLTAYNIKTAKQKRAEAEGKAAGKIYNTSSGPSVVFLGAGLLDFLLRVIYCALLGPPSPTEEVSMTSHNYHQIISILLLECKARMKCTRYISGLAMLFASLRVLVLDRP</sequence>
<organism evidence="4 5">
    <name type="scientific">Pseudomassariella vexata</name>
    <dbReference type="NCBI Taxonomy" id="1141098"/>
    <lineage>
        <taxon>Eukaryota</taxon>
        <taxon>Fungi</taxon>
        <taxon>Dikarya</taxon>
        <taxon>Ascomycota</taxon>
        <taxon>Pezizomycotina</taxon>
        <taxon>Sordariomycetes</taxon>
        <taxon>Xylariomycetidae</taxon>
        <taxon>Amphisphaeriales</taxon>
        <taxon>Pseudomassariaceae</taxon>
        <taxon>Pseudomassariella</taxon>
    </lineage>
</organism>
<evidence type="ECO:0000256" key="1">
    <source>
        <dbReference type="PROSITE-ProRule" id="PRU00042"/>
    </source>
</evidence>
<dbReference type="InParanoid" id="A0A1Y2EFD6"/>